<dbReference type="Proteomes" id="UP000315689">
    <property type="component" value="Unassembled WGS sequence"/>
</dbReference>
<evidence type="ECO:0000256" key="1">
    <source>
        <dbReference type="SAM" id="Phobius"/>
    </source>
</evidence>
<feature type="transmembrane region" description="Helical" evidence="1">
    <location>
        <begin position="106"/>
        <end position="128"/>
    </location>
</feature>
<dbReference type="Pfam" id="PF18895">
    <property type="entry name" value="T4SS_pilin"/>
    <property type="match status" value="1"/>
</dbReference>
<keyword evidence="2" id="KW-0732">Signal</keyword>
<dbReference type="EMBL" id="VMGK01000004">
    <property type="protein sequence ID" value="TSC93249.1"/>
    <property type="molecule type" value="Genomic_DNA"/>
</dbReference>
<keyword evidence="1" id="KW-1133">Transmembrane helix</keyword>
<feature type="signal peptide" evidence="2">
    <location>
        <begin position="1"/>
        <end position="24"/>
    </location>
</feature>
<evidence type="ECO:0000256" key="2">
    <source>
        <dbReference type="SAM" id="SignalP"/>
    </source>
</evidence>
<dbReference type="AlphaFoldDB" id="A0A554LKT1"/>
<evidence type="ECO:0000313" key="3">
    <source>
        <dbReference type="EMBL" id="TSC93249.1"/>
    </source>
</evidence>
<dbReference type="InterPro" id="IPR043993">
    <property type="entry name" value="T4SS_pilin"/>
</dbReference>
<reference evidence="3 4" key="1">
    <citation type="submission" date="2017-07" db="EMBL/GenBank/DDBJ databases">
        <title>Mechanisms for carbon and nitrogen cycling indicate functional differentiation within the Candidate Phyla Radiation.</title>
        <authorList>
            <person name="Danczak R.E."/>
            <person name="Johnston M.D."/>
            <person name="Kenah C."/>
            <person name="Slattery M."/>
            <person name="Wrighton K.C."/>
            <person name="Wilkins M.J."/>
        </authorList>
    </citation>
    <scope>NUCLEOTIDE SEQUENCE [LARGE SCALE GENOMIC DNA]</scope>
    <source>
        <strain evidence="3">Licking1014_7</strain>
    </source>
</reference>
<name>A0A554LKT1_9BACT</name>
<proteinExistence type="predicted"/>
<comment type="caution">
    <text evidence="3">The sequence shown here is derived from an EMBL/GenBank/DDBJ whole genome shotgun (WGS) entry which is preliminary data.</text>
</comment>
<organism evidence="3 4">
    <name type="scientific">Candidatus Berkelbacteria bacterium Licking1014_7</name>
    <dbReference type="NCBI Taxonomy" id="2017147"/>
    <lineage>
        <taxon>Bacteria</taxon>
        <taxon>Candidatus Berkelbacteria</taxon>
    </lineage>
</organism>
<evidence type="ECO:0000313" key="4">
    <source>
        <dbReference type="Proteomes" id="UP000315689"/>
    </source>
</evidence>
<accession>A0A554LKT1</accession>
<keyword evidence="1" id="KW-0472">Membrane</keyword>
<gene>
    <name evidence="3" type="ORF">CEN89_153</name>
</gene>
<protein>
    <submittedName>
        <fullName evidence="3">Uncharacterized protein</fullName>
    </submittedName>
</protein>
<sequence>MKKVFYYFVGIFGILAGFSARALAAVTDLVCPGGWGGIIFGRGACNPPAGAEIPTQFYSIESIISLIFSTIITAAGAIFMIMLIVGGIQYLTGAGNEETTGKAKKLMIDAVIGLLITLSAWAIGAWVLNQFVQ</sequence>
<feature type="chain" id="PRO_5021970816" evidence="2">
    <location>
        <begin position="25"/>
        <end position="133"/>
    </location>
</feature>
<feature type="transmembrane region" description="Helical" evidence="1">
    <location>
        <begin position="63"/>
        <end position="85"/>
    </location>
</feature>
<keyword evidence="1" id="KW-0812">Transmembrane</keyword>